<feature type="transmembrane region" description="Helical" evidence="1">
    <location>
        <begin position="254"/>
        <end position="278"/>
    </location>
</feature>
<dbReference type="OrthoDB" id="7408328at2"/>
<keyword evidence="1" id="KW-0472">Membrane</keyword>
<dbReference type="EMBL" id="QAOT01000017">
    <property type="protein sequence ID" value="PTR14282.1"/>
    <property type="molecule type" value="Genomic_DNA"/>
</dbReference>
<keyword evidence="3" id="KW-1185">Reference proteome</keyword>
<sequence>MIPIRREDIFVSVCIADFPASEAAAADLQRLCAAISARFRYWEVLLTVPADRAEACEALMACVANIRLLKVRHGTPFYRQRVAAAAEAIGDVVVVAAIEERSELDMPAMIETAAATGAIVIGQRRSRSPLNPLLEALGHSAGFRTSTRNMLTAAYPRTLLNRLLAHPDPQLALRFPPADPALPVLWQKAAGLLRPCPLCGLGRKLGLVQKLLVSTAPRVLALVGLLSLAVALASLALALYALVVWLTFSDVQPGWFTLTLALSLTATFLSVAIFGLSLGLQKMIEGQSGGLGEDILDERSSVDLFGQVMTELNVEVADGTGGKAALALPGLPRLPERKTA</sequence>
<keyword evidence="1" id="KW-0812">Transmembrane</keyword>
<dbReference type="RefSeq" id="WP_108221840.1">
    <property type="nucleotide sequence ID" value="NZ_QAOT01000017.1"/>
</dbReference>
<protein>
    <submittedName>
        <fullName evidence="2">Uncharacterized protein</fullName>
    </submittedName>
</protein>
<evidence type="ECO:0000313" key="2">
    <source>
        <dbReference type="EMBL" id="PTR14282.1"/>
    </source>
</evidence>
<dbReference type="AlphaFoldDB" id="A0A2T5JVW7"/>
<gene>
    <name evidence="2" type="ORF">C8J28_11751</name>
</gene>
<dbReference type="Proteomes" id="UP000244060">
    <property type="component" value="Unassembled WGS sequence"/>
</dbReference>
<feature type="transmembrane region" description="Helical" evidence="1">
    <location>
        <begin position="219"/>
        <end position="248"/>
    </location>
</feature>
<proteinExistence type="predicted"/>
<organism evidence="2 3">
    <name type="scientific">Cereibacter azotoformans</name>
    <dbReference type="NCBI Taxonomy" id="43057"/>
    <lineage>
        <taxon>Bacteria</taxon>
        <taxon>Pseudomonadati</taxon>
        <taxon>Pseudomonadota</taxon>
        <taxon>Alphaproteobacteria</taxon>
        <taxon>Rhodobacterales</taxon>
        <taxon>Paracoccaceae</taxon>
        <taxon>Cereibacter</taxon>
    </lineage>
</organism>
<reference evidence="2 3" key="1">
    <citation type="submission" date="2018-04" db="EMBL/GenBank/DDBJ databases">
        <title>Genomic Encyclopedia of Type Strains, Phase III (KMG-III): the genomes of soil and plant-associated and newly described type strains.</title>
        <authorList>
            <person name="Whitman W."/>
        </authorList>
    </citation>
    <scope>NUCLEOTIDE SEQUENCE [LARGE SCALE GENOMIC DNA]</scope>
    <source>
        <strain evidence="2 3">KA25</strain>
    </source>
</reference>
<evidence type="ECO:0000256" key="1">
    <source>
        <dbReference type="SAM" id="Phobius"/>
    </source>
</evidence>
<accession>A0A2T5JVW7</accession>
<comment type="caution">
    <text evidence="2">The sequence shown here is derived from an EMBL/GenBank/DDBJ whole genome shotgun (WGS) entry which is preliminary data.</text>
</comment>
<keyword evidence="1" id="KW-1133">Transmembrane helix</keyword>
<name>A0A2T5JVW7_9RHOB</name>
<evidence type="ECO:0000313" key="3">
    <source>
        <dbReference type="Proteomes" id="UP000244060"/>
    </source>
</evidence>